<gene>
    <name evidence="4" type="ORF">BST27_25010</name>
</gene>
<dbReference type="SMART" id="SM00052">
    <property type="entry name" value="EAL"/>
    <property type="match status" value="1"/>
</dbReference>
<dbReference type="CDD" id="cd01949">
    <property type="entry name" value="GGDEF"/>
    <property type="match status" value="1"/>
</dbReference>
<dbReference type="Proteomes" id="UP000192739">
    <property type="component" value="Unassembled WGS sequence"/>
</dbReference>
<dbReference type="Pfam" id="PF00563">
    <property type="entry name" value="EAL"/>
    <property type="match status" value="1"/>
</dbReference>
<feature type="transmembrane region" description="Helical" evidence="1">
    <location>
        <begin position="29"/>
        <end position="51"/>
    </location>
</feature>
<dbReference type="InterPro" id="IPR052155">
    <property type="entry name" value="Biofilm_reg_signaling"/>
</dbReference>
<dbReference type="InterPro" id="IPR043128">
    <property type="entry name" value="Rev_trsase/Diguanyl_cyclase"/>
</dbReference>
<feature type="domain" description="GGDEF" evidence="3">
    <location>
        <begin position="389"/>
        <end position="522"/>
    </location>
</feature>
<protein>
    <submittedName>
        <fullName evidence="4">GGDEF-domain containing protein</fullName>
    </submittedName>
</protein>
<feature type="transmembrane region" description="Helical" evidence="1">
    <location>
        <begin position="57"/>
        <end position="77"/>
    </location>
</feature>
<dbReference type="SUPFAM" id="SSF55073">
    <property type="entry name" value="Nucleotide cyclase"/>
    <property type="match status" value="1"/>
</dbReference>
<keyword evidence="1" id="KW-1133">Transmembrane helix</keyword>
<dbReference type="InterPro" id="IPR035919">
    <property type="entry name" value="EAL_sf"/>
</dbReference>
<dbReference type="PANTHER" id="PTHR44757:SF2">
    <property type="entry name" value="BIOFILM ARCHITECTURE MAINTENANCE PROTEIN MBAA"/>
    <property type="match status" value="1"/>
</dbReference>
<sequence length="781" mass="83906">MPEKSWQPLSPLQPSPGGGRLVSISPSRLRLYVFVLVALLAIINALALWGQHAAERGAAILQVCTGTAAVVCGLVGARRAKGLSRWWRLIYLAAVLFWLIGQVLWFTASPNADAVAPTPAVVFNSLLPAFALASLVLLVRSSGRIFGPGGLLYHPPVTSLLDGVVAAAAFLILASFGGFGAGSPASLPRSGNPAVEVTFSVSVVVVVGVAVLVAMVYDAARPYRTNYLLLAGGLVLMAVADRVIAYFRSVGTAEGEVYGDIGLILGPVMIGFAMFEYPVRTAEDVGLGRGIDWAHLILPYVGFLGTCLLFAFHVLAGRSLSAIAVCVTVLMVLLVTLRQVIAMGAQRLLTQRLYRAQQGLAHQVHHDLLTELPNRLLFSRRLDEAMQVGGFVLIFVDLDDFKEINDRFGHAAGDELLRAVGERLKRCVSENDTLARIGGDEFAILIHEEPEELETVSDRVRVALRDPFPLHGSSVRVRASLGVVRPDTEDGLQTSDDLLRKADISMYAGKRLGKNTAVIYQPLTGVRADFPTALRAAQGGVPDGFSLVYQPVVRLPEQTLVAVEALARWTAPNGMQIAPETFVVTAEAAGLGANLDAMVLDLACYEVQRAGLDVDIHVNIGAARLGNTGFDERVRRTMKRHRIDPGRLVVEITETVPIVDLSDATAQIELLNELGVRVALDDFGAGYNSLTYLHALPVHIVKLDRSLAVGVDPARDMAMYRSVFGLCAELGFEVIAEGIETTAQLDTIAGAGVRLAQGHLFGRPVRIDEIADARRACQHAM</sequence>
<evidence type="ECO:0000313" key="5">
    <source>
        <dbReference type="Proteomes" id="UP000192739"/>
    </source>
</evidence>
<reference evidence="4 5" key="1">
    <citation type="submission" date="2017-02" db="EMBL/GenBank/DDBJ databases">
        <title>The new phylogeny of genus Mycobacterium.</title>
        <authorList>
            <person name="Tortoli E."/>
            <person name="Trovato A."/>
            <person name="Cirillo D.M."/>
        </authorList>
    </citation>
    <scope>NUCLEOTIDE SEQUENCE [LARGE SCALE GENOMIC DNA]</scope>
    <source>
        <strain evidence="4 5">DSM 44049</strain>
    </source>
</reference>
<comment type="caution">
    <text evidence="4">The sequence shown here is derived from an EMBL/GenBank/DDBJ whole genome shotgun (WGS) entry which is preliminary data.</text>
</comment>
<dbReference type="OrthoDB" id="23692at2"/>
<dbReference type="InterPro" id="IPR001633">
    <property type="entry name" value="EAL_dom"/>
</dbReference>
<organism evidence="4 5">
    <name type="scientific">Mycobacterium intermedium</name>
    <dbReference type="NCBI Taxonomy" id="28445"/>
    <lineage>
        <taxon>Bacteria</taxon>
        <taxon>Bacillati</taxon>
        <taxon>Actinomycetota</taxon>
        <taxon>Actinomycetes</taxon>
        <taxon>Mycobacteriales</taxon>
        <taxon>Mycobacteriaceae</taxon>
        <taxon>Mycobacterium</taxon>
        <taxon>Mycobacterium simiae complex</taxon>
    </lineage>
</organism>
<dbReference type="Pfam" id="PF00990">
    <property type="entry name" value="GGDEF"/>
    <property type="match status" value="1"/>
</dbReference>
<keyword evidence="1" id="KW-0812">Transmembrane</keyword>
<feature type="transmembrane region" description="Helical" evidence="1">
    <location>
        <begin position="199"/>
        <end position="220"/>
    </location>
</feature>
<dbReference type="SMART" id="SM00267">
    <property type="entry name" value="GGDEF"/>
    <property type="match status" value="1"/>
</dbReference>
<dbReference type="Gene3D" id="3.20.20.450">
    <property type="entry name" value="EAL domain"/>
    <property type="match status" value="1"/>
</dbReference>
<evidence type="ECO:0000259" key="3">
    <source>
        <dbReference type="PROSITE" id="PS50887"/>
    </source>
</evidence>
<evidence type="ECO:0000259" key="2">
    <source>
        <dbReference type="PROSITE" id="PS50883"/>
    </source>
</evidence>
<dbReference type="CDD" id="cd01948">
    <property type="entry name" value="EAL"/>
    <property type="match status" value="1"/>
</dbReference>
<accession>A0A1E3S515</accession>
<dbReference type="Gene3D" id="3.30.70.270">
    <property type="match status" value="1"/>
</dbReference>
<evidence type="ECO:0000256" key="1">
    <source>
        <dbReference type="SAM" id="Phobius"/>
    </source>
</evidence>
<feature type="transmembrane region" description="Helical" evidence="1">
    <location>
        <begin position="322"/>
        <end position="345"/>
    </location>
</feature>
<dbReference type="AlphaFoldDB" id="A0A1E3S515"/>
<feature type="transmembrane region" description="Helical" evidence="1">
    <location>
        <begin position="296"/>
        <end position="316"/>
    </location>
</feature>
<feature type="transmembrane region" description="Helical" evidence="1">
    <location>
        <begin position="120"/>
        <end position="139"/>
    </location>
</feature>
<evidence type="ECO:0000313" key="4">
    <source>
        <dbReference type="EMBL" id="ORA96566.1"/>
    </source>
</evidence>
<keyword evidence="1" id="KW-0472">Membrane</keyword>
<dbReference type="PROSITE" id="PS50883">
    <property type="entry name" value="EAL"/>
    <property type="match status" value="1"/>
</dbReference>
<feature type="transmembrane region" description="Helical" evidence="1">
    <location>
        <begin position="227"/>
        <end position="245"/>
    </location>
</feature>
<dbReference type="PROSITE" id="PS50887">
    <property type="entry name" value="GGDEF"/>
    <property type="match status" value="1"/>
</dbReference>
<dbReference type="PANTHER" id="PTHR44757">
    <property type="entry name" value="DIGUANYLATE CYCLASE DGCP"/>
    <property type="match status" value="1"/>
</dbReference>
<name>A0A1E3S515_MYCIE</name>
<feature type="transmembrane region" description="Helical" evidence="1">
    <location>
        <begin position="160"/>
        <end position="179"/>
    </location>
</feature>
<feature type="transmembrane region" description="Helical" evidence="1">
    <location>
        <begin position="89"/>
        <end position="108"/>
    </location>
</feature>
<feature type="domain" description="EAL" evidence="2">
    <location>
        <begin position="527"/>
        <end position="778"/>
    </location>
</feature>
<keyword evidence="5" id="KW-1185">Reference proteome</keyword>
<dbReference type="EMBL" id="MVHT01000093">
    <property type="protein sequence ID" value="ORA96566.1"/>
    <property type="molecule type" value="Genomic_DNA"/>
</dbReference>
<dbReference type="NCBIfam" id="TIGR00254">
    <property type="entry name" value="GGDEF"/>
    <property type="match status" value="1"/>
</dbReference>
<proteinExistence type="predicted"/>
<dbReference type="SUPFAM" id="SSF141868">
    <property type="entry name" value="EAL domain-like"/>
    <property type="match status" value="1"/>
</dbReference>
<dbReference type="InterPro" id="IPR029787">
    <property type="entry name" value="Nucleotide_cyclase"/>
</dbReference>
<dbReference type="STRING" id="28445.BHQ20_27240"/>
<dbReference type="InterPro" id="IPR000160">
    <property type="entry name" value="GGDEF_dom"/>
</dbReference>